<dbReference type="InterPro" id="IPR003442">
    <property type="entry name" value="T6A_TsaE"/>
</dbReference>
<comment type="similarity">
    <text evidence="2">Belongs to the TsaE family.</text>
</comment>
<organism evidence="11 12">
    <name type="scientific">Candidatus Pantoea edessiphila</name>
    <dbReference type="NCBI Taxonomy" id="2044610"/>
    <lineage>
        <taxon>Bacteria</taxon>
        <taxon>Pseudomonadati</taxon>
        <taxon>Pseudomonadota</taxon>
        <taxon>Gammaproteobacteria</taxon>
        <taxon>Enterobacterales</taxon>
        <taxon>Erwiniaceae</taxon>
        <taxon>Pantoea</taxon>
    </lineage>
</organism>
<dbReference type="GO" id="GO:0005737">
    <property type="term" value="C:cytoplasm"/>
    <property type="evidence" value="ECO:0007669"/>
    <property type="project" value="UniProtKB-SubCell"/>
</dbReference>
<dbReference type="OrthoDB" id="9800307at2"/>
<keyword evidence="8" id="KW-0067">ATP-binding</keyword>
<evidence type="ECO:0000256" key="10">
    <source>
        <dbReference type="ARBA" id="ARBA00032441"/>
    </source>
</evidence>
<keyword evidence="9" id="KW-0460">Magnesium</keyword>
<proteinExistence type="inferred from homology"/>
<evidence type="ECO:0000256" key="4">
    <source>
        <dbReference type="ARBA" id="ARBA00022490"/>
    </source>
</evidence>
<evidence type="ECO:0000256" key="5">
    <source>
        <dbReference type="ARBA" id="ARBA00022694"/>
    </source>
</evidence>
<dbReference type="PANTHER" id="PTHR33540:SF2">
    <property type="entry name" value="TRNA THREONYLCARBAMOYLADENOSINE BIOSYNTHESIS PROTEIN TSAE"/>
    <property type="match status" value="1"/>
</dbReference>
<keyword evidence="5" id="KW-0819">tRNA processing</keyword>
<dbReference type="Pfam" id="PF02367">
    <property type="entry name" value="TsaE"/>
    <property type="match status" value="1"/>
</dbReference>
<evidence type="ECO:0000256" key="7">
    <source>
        <dbReference type="ARBA" id="ARBA00022741"/>
    </source>
</evidence>
<dbReference type="InterPro" id="IPR027417">
    <property type="entry name" value="P-loop_NTPase"/>
</dbReference>
<reference evidence="11 12" key="1">
    <citation type="journal article" date="2018" name="Genome Biol. Evol.">
        <title>Cladogenesis and Genomic Streamlining in Extracellular Endosymbionts of Tropical Stink Bugs.</title>
        <authorList>
            <person name="Otero-Bravo A."/>
            <person name="Goffredi S."/>
            <person name="Sabree Z.L."/>
        </authorList>
    </citation>
    <scope>NUCLEOTIDE SEQUENCE [LARGE SCALE GENOMIC DNA]</scope>
    <source>
        <strain evidence="11 12">SoET</strain>
    </source>
</reference>
<accession>A0A2P5SXU5</accession>
<dbReference type="GO" id="GO:0005524">
    <property type="term" value="F:ATP binding"/>
    <property type="evidence" value="ECO:0007669"/>
    <property type="project" value="UniProtKB-KW"/>
</dbReference>
<evidence type="ECO:0000313" key="12">
    <source>
        <dbReference type="Proteomes" id="UP000296034"/>
    </source>
</evidence>
<protein>
    <recommendedName>
        <fullName evidence="3">tRNA threonylcarbamoyladenosine biosynthesis protein TsaE</fullName>
    </recommendedName>
    <alternativeName>
        <fullName evidence="10">t(6)A37 threonylcarbamoyladenosine biosynthesis protein TsaE</fullName>
    </alternativeName>
</protein>
<dbReference type="SUPFAM" id="SSF52540">
    <property type="entry name" value="P-loop containing nucleoside triphosphate hydrolases"/>
    <property type="match status" value="1"/>
</dbReference>
<dbReference type="EMBL" id="PDKS01000003">
    <property type="protein sequence ID" value="PPI87122.1"/>
    <property type="molecule type" value="Genomic_DNA"/>
</dbReference>
<dbReference type="Proteomes" id="UP000296034">
    <property type="component" value="Unassembled WGS sequence"/>
</dbReference>
<keyword evidence="7" id="KW-0547">Nucleotide-binding</keyword>
<name>A0A2P5SXU5_9GAMM</name>
<dbReference type="RefSeq" id="WP_136131739.1">
    <property type="nucleotide sequence ID" value="NZ_PDKS01000003.1"/>
</dbReference>
<evidence type="ECO:0000256" key="2">
    <source>
        <dbReference type="ARBA" id="ARBA00007599"/>
    </source>
</evidence>
<dbReference type="AlphaFoldDB" id="A0A2P5SXU5"/>
<gene>
    <name evidence="11" type="ORF">CRV11_02265</name>
</gene>
<dbReference type="GO" id="GO:0046872">
    <property type="term" value="F:metal ion binding"/>
    <property type="evidence" value="ECO:0007669"/>
    <property type="project" value="UniProtKB-KW"/>
</dbReference>
<dbReference type="Gene3D" id="3.40.50.300">
    <property type="entry name" value="P-loop containing nucleotide triphosphate hydrolases"/>
    <property type="match status" value="1"/>
</dbReference>
<keyword evidence="6" id="KW-0479">Metal-binding</keyword>
<sequence>MKNYICRLSNEKNTIELGKQLGNICFNCSANIYLYGDIGVGKTTFVRGFLNAIGYYGLVKSPTYTFIESYTINNNILHHIDLYRITNENELDFIDIYEYFDNNTICIVEWPQRGNNILPLPDLALILSYSDNERESTIIPYSSVAINWINQLCNIRN</sequence>
<dbReference type="GO" id="GO:0016740">
    <property type="term" value="F:transferase activity"/>
    <property type="evidence" value="ECO:0007669"/>
    <property type="project" value="UniProtKB-KW"/>
</dbReference>
<evidence type="ECO:0000256" key="6">
    <source>
        <dbReference type="ARBA" id="ARBA00022723"/>
    </source>
</evidence>
<dbReference type="NCBIfam" id="TIGR00150">
    <property type="entry name" value="T6A_YjeE"/>
    <property type="match status" value="1"/>
</dbReference>
<comment type="caution">
    <text evidence="11">The sequence shown here is derived from an EMBL/GenBank/DDBJ whole genome shotgun (WGS) entry which is preliminary data.</text>
</comment>
<keyword evidence="4" id="KW-0963">Cytoplasm</keyword>
<comment type="subcellular location">
    <subcellularLocation>
        <location evidence="1">Cytoplasm</location>
    </subcellularLocation>
</comment>
<evidence type="ECO:0000256" key="8">
    <source>
        <dbReference type="ARBA" id="ARBA00022840"/>
    </source>
</evidence>
<evidence type="ECO:0000256" key="9">
    <source>
        <dbReference type="ARBA" id="ARBA00022842"/>
    </source>
</evidence>
<dbReference type="GO" id="GO:0002949">
    <property type="term" value="P:tRNA threonylcarbamoyladenosine modification"/>
    <property type="evidence" value="ECO:0007669"/>
    <property type="project" value="InterPro"/>
</dbReference>
<evidence type="ECO:0000256" key="1">
    <source>
        <dbReference type="ARBA" id="ARBA00004496"/>
    </source>
</evidence>
<evidence type="ECO:0000256" key="3">
    <source>
        <dbReference type="ARBA" id="ARBA00019010"/>
    </source>
</evidence>
<dbReference type="PANTHER" id="PTHR33540">
    <property type="entry name" value="TRNA THREONYLCARBAMOYLADENOSINE BIOSYNTHESIS PROTEIN TSAE"/>
    <property type="match status" value="1"/>
</dbReference>
<keyword evidence="11" id="KW-0808">Transferase</keyword>
<evidence type="ECO:0000313" key="11">
    <source>
        <dbReference type="EMBL" id="PPI87122.1"/>
    </source>
</evidence>